<evidence type="ECO:0000313" key="4">
    <source>
        <dbReference type="Proteomes" id="UP000199439"/>
    </source>
</evidence>
<dbReference type="STRING" id="870482.SAMN04487987_105215"/>
<organism evidence="3 4">
    <name type="scientific">Algibacter pectinivorans</name>
    <dbReference type="NCBI Taxonomy" id="870482"/>
    <lineage>
        <taxon>Bacteria</taxon>
        <taxon>Pseudomonadati</taxon>
        <taxon>Bacteroidota</taxon>
        <taxon>Flavobacteriia</taxon>
        <taxon>Flavobacteriales</taxon>
        <taxon>Flavobacteriaceae</taxon>
        <taxon>Algibacter</taxon>
    </lineage>
</organism>
<dbReference type="GO" id="GO:0005737">
    <property type="term" value="C:cytoplasm"/>
    <property type="evidence" value="ECO:0007669"/>
    <property type="project" value="TreeGrafter"/>
</dbReference>
<proteinExistence type="predicted"/>
<feature type="domain" description="FAD dependent oxidoreductase" evidence="2">
    <location>
        <begin position="8"/>
        <end position="398"/>
    </location>
</feature>
<dbReference type="Gene3D" id="3.30.9.10">
    <property type="entry name" value="D-Amino Acid Oxidase, subunit A, domain 2"/>
    <property type="match status" value="1"/>
</dbReference>
<dbReference type="AlphaFoldDB" id="A0A1I1Q5Y9"/>
<dbReference type="Pfam" id="PF01266">
    <property type="entry name" value="DAO"/>
    <property type="match status" value="1"/>
</dbReference>
<accession>A0A1I1Q5Y9</accession>
<name>A0A1I1Q5Y9_9FLAO</name>
<dbReference type="SUPFAM" id="SSF54373">
    <property type="entry name" value="FAD-linked reductases, C-terminal domain"/>
    <property type="match status" value="1"/>
</dbReference>
<dbReference type="PANTHER" id="PTHR13847">
    <property type="entry name" value="SARCOSINE DEHYDROGENASE-RELATED"/>
    <property type="match status" value="1"/>
</dbReference>
<dbReference type="SUPFAM" id="SSF51905">
    <property type="entry name" value="FAD/NAD(P)-binding domain"/>
    <property type="match status" value="1"/>
</dbReference>
<evidence type="ECO:0000256" key="1">
    <source>
        <dbReference type="ARBA" id="ARBA00023002"/>
    </source>
</evidence>
<dbReference type="InterPro" id="IPR036188">
    <property type="entry name" value="FAD/NAD-bd_sf"/>
</dbReference>
<keyword evidence="1" id="KW-0560">Oxidoreductase</keyword>
<evidence type="ECO:0000313" key="3">
    <source>
        <dbReference type="EMBL" id="SFD17427.1"/>
    </source>
</evidence>
<dbReference type="InterPro" id="IPR006076">
    <property type="entry name" value="FAD-dep_OxRdtase"/>
</dbReference>
<dbReference type="EMBL" id="FOMI01000005">
    <property type="protein sequence ID" value="SFD17427.1"/>
    <property type="molecule type" value="Genomic_DNA"/>
</dbReference>
<dbReference type="PANTHER" id="PTHR13847:SF289">
    <property type="entry name" value="GLYCINE OXIDASE"/>
    <property type="match status" value="1"/>
</dbReference>
<keyword evidence="4" id="KW-1185">Reference proteome</keyword>
<gene>
    <name evidence="3" type="ORF">SAMN04487987_105215</name>
</gene>
<sequence length="418" mass="46406">MLFMSKNVIIIGGGIQGVCSAYYLQKEGHQVTVIDKSNFSTGASYVNAGYITPSHFISLAAPGMISKGLKWMFNPASPLYIKPRLNPDFLKWVWAFKKSATAFKVENSISPIMHINLFSRQMYEDIKLSNDFKFHYERKGLLMCYKTDKVGEEEWEVGKRGIEEGLKVEHLSLKDVEEIEPKANLNIKGAVYYHSDAHMTPNHFMPEMIRYLKSKGVVFFANEAVVDITISNKSISKIITNKQTLTCDEAVLAAGSWSPLLTKKIGLKIPIQAGKGYQINVNRKTNITIPAILCEAKVAVTPMDGFTRFAGTMEIAGINHKINTNRVNAIAKAAKLYYSTIDMTSEELSKAECGLRPCSPDGLPYIGKSSMCKNLTLATGHAMMGWSLGPATGKLVSEIISDKKTSLDIKPFHPDRIF</sequence>
<protein>
    <submittedName>
        <fullName evidence="3">D-amino-acid dehydrogenase</fullName>
    </submittedName>
</protein>
<reference evidence="4" key="1">
    <citation type="submission" date="2016-10" db="EMBL/GenBank/DDBJ databases">
        <authorList>
            <person name="Varghese N."/>
            <person name="Submissions S."/>
        </authorList>
    </citation>
    <scope>NUCLEOTIDE SEQUENCE [LARGE SCALE GENOMIC DNA]</scope>
    <source>
        <strain evidence="4">DSM 25730</strain>
    </source>
</reference>
<dbReference type="Proteomes" id="UP000199439">
    <property type="component" value="Unassembled WGS sequence"/>
</dbReference>
<evidence type="ECO:0000259" key="2">
    <source>
        <dbReference type="Pfam" id="PF01266"/>
    </source>
</evidence>
<dbReference type="Gene3D" id="3.50.50.60">
    <property type="entry name" value="FAD/NAD(P)-binding domain"/>
    <property type="match status" value="2"/>
</dbReference>
<dbReference type="GO" id="GO:0016491">
    <property type="term" value="F:oxidoreductase activity"/>
    <property type="evidence" value="ECO:0007669"/>
    <property type="project" value="UniProtKB-KW"/>
</dbReference>